<dbReference type="Gene3D" id="1.10.10.10">
    <property type="entry name" value="Winged helix-like DNA-binding domain superfamily/Winged helix DNA-binding domain"/>
    <property type="match status" value="1"/>
</dbReference>
<evidence type="ECO:0000313" key="3">
    <source>
        <dbReference type="EMBL" id="TYL38651.1"/>
    </source>
</evidence>
<feature type="region of interest" description="Disordered" evidence="1">
    <location>
        <begin position="1"/>
        <end position="24"/>
    </location>
</feature>
<evidence type="ECO:0000313" key="4">
    <source>
        <dbReference type="Proteomes" id="UP000766904"/>
    </source>
</evidence>
<protein>
    <submittedName>
        <fullName evidence="3">Transcriptional regulator</fullName>
    </submittedName>
</protein>
<dbReference type="Proteomes" id="UP000766904">
    <property type="component" value="Unassembled WGS sequence"/>
</dbReference>
<dbReference type="InterPro" id="IPR036388">
    <property type="entry name" value="WH-like_DNA-bd_sf"/>
</dbReference>
<dbReference type="InterPro" id="IPR055768">
    <property type="entry name" value="DUF7344"/>
</dbReference>
<name>A0A8J8Q1F4_9EURY</name>
<dbReference type="EMBL" id="PHNJ01000004">
    <property type="protein sequence ID" value="TYL38651.1"/>
    <property type="molecule type" value="Genomic_DNA"/>
</dbReference>
<proteinExistence type="predicted"/>
<organism evidence="3 4">
    <name type="scientific">Natronococcus pandeyae</name>
    <dbReference type="NCBI Taxonomy" id="2055836"/>
    <lineage>
        <taxon>Archaea</taxon>
        <taxon>Methanobacteriati</taxon>
        <taxon>Methanobacteriota</taxon>
        <taxon>Stenosarchaea group</taxon>
        <taxon>Halobacteria</taxon>
        <taxon>Halobacteriales</taxon>
        <taxon>Natrialbaceae</taxon>
        <taxon>Natronococcus</taxon>
    </lineage>
</organism>
<dbReference type="OrthoDB" id="247722at2157"/>
<reference evidence="3" key="1">
    <citation type="submission" date="2017-11" db="EMBL/GenBank/DDBJ databases">
        <authorList>
            <person name="Kajale S.C."/>
            <person name="Sharma A."/>
        </authorList>
    </citation>
    <scope>NUCLEOTIDE SEQUENCE</scope>
    <source>
        <strain evidence="3">LS1_42</strain>
    </source>
</reference>
<dbReference type="Pfam" id="PF24035">
    <property type="entry name" value="DUF7344"/>
    <property type="match status" value="1"/>
</dbReference>
<accession>A0A8J8Q1F4</accession>
<comment type="caution">
    <text evidence="3">The sequence shown here is derived from an EMBL/GenBank/DDBJ whole genome shotgun (WGS) entry which is preliminary data.</text>
</comment>
<evidence type="ECO:0000259" key="2">
    <source>
        <dbReference type="Pfam" id="PF24035"/>
    </source>
</evidence>
<sequence>MLPAISDPESLTTPATESRDESGSTFDLLADRRRRIVLRYLETADSPVSLGELADHLALEERPGENGPVADLGDALLGTRRRIRISLRHVHVPKLAEADAVEFDLETNTVSLREGGTELLSRLNSIDGPDDE</sequence>
<keyword evidence="4" id="KW-1185">Reference proteome</keyword>
<feature type="domain" description="DUF7344" evidence="2">
    <location>
        <begin position="26"/>
        <end position="111"/>
    </location>
</feature>
<dbReference type="RefSeq" id="WP_148857584.1">
    <property type="nucleotide sequence ID" value="NZ_PHNJ01000004.1"/>
</dbReference>
<gene>
    <name evidence="3" type="ORF">CV102_09025</name>
</gene>
<dbReference type="AlphaFoldDB" id="A0A8J8Q1F4"/>
<evidence type="ECO:0000256" key="1">
    <source>
        <dbReference type="SAM" id="MobiDB-lite"/>
    </source>
</evidence>